<dbReference type="AlphaFoldDB" id="A0A1G9XKZ5"/>
<feature type="domain" description="Spore protein YkvP/CgeB glycosyl transferase-like" evidence="1">
    <location>
        <begin position="254"/>
        <end position="396"/>
    </location>
</feature>
<dbReference type="InterPro" id="IPR055259">
    <property type="entry name" value="YkvP/CgeB_Glyco_trans-like"/>
</dbReference>
<evidence type="ECO:0000313" key="3">
    <source>
        <dbReference type="Proteomes" id="UP000187651"/>
    </source>
</evidence>
<organism evidence="2 3">
    <name type="scientific">Lachnospira pectinoschiza</name>
    <dbReference type="NCBI Taxonomy" id="28052"/>
    <lineage>
        <taxon>Bacteria</taxon>
        <taxon>Bacillati</taxon>
        <taxon>Bacillota</taxon>
        <taxon>Clostridia</taxon>
        <taxon>Lachnospirales</taxon>
        <taxon>Lachnospiraceae</taxon>
        <taxon>Lachnospira</taxon>
    </lineage>
</organism>
<name>A0A1G9XKZ5_9FIRM</name>
<evidence type="ECO:0000259" key="1">
    <source>
        <dbReference type="Pfam" id="PF13524"/>
    </source>
</evidence>
<keyword evidence="3" id="KW-1185">Reference proteome</keyword>
<accession>A0A1G9XKZ5</accession>
<sequence>MNILILDHKSFGIEDLKEALKRMGHSYKLISDPAIRDRVDEGFKTRFLTECEKSHYDCAFSFNYSPLISNCCNLINLPYVCLIYDSPQINTFSYTIINPCNHIYTFDSADYFRFADQGIKTIKYMPLPVNVHRLDKQLGSPYDKTSESTTNITHPNYSADISFIGSMYNEKHNLYDRLVKAGINDYTRGYLEAIMDAQEKVYGSFFLEDLITGPILEEMLDKMEVQQNKDGVETVSYVYANYFLCRKLANKERTHILQALDRSLAKKYKVSLYTHNPVDFLENVHTFGPVDYYDHMPHIFRQTKINLNISLRSIRSGIPLRCMDILASKGFLMSNYQEDFLRHFIDGEDLCLYDSKEDLLRKCNYYLEHDDKREAMALSAYEKVKENHSYEKILNLIFQDL</sequence>
<dbReference type="Proteomes" id="UP000187651">
    <property type="component" value="Unassembled WGS sequence"/>
</dbReference>
<dbReference type="RefSeq" id="WP_074521638.1">
    <property type="nucleotide sequence ID" value="NZ_FNHZ01000004.1"/>
</dbReference>
<gene>
    <name evidence="2" type="ORF">SAMN05216544_1536</name>
</gene>
<proteinExistence type="predicted"/>
<dbReference type="Pfam" id="PF13524">
    <property type="entry name" value="Glyco_trans_1_2"/>
    <property type="match status" value="1"/>
</dbReference>
<evidence type="ECO:0000313" key="2">
    <source>
        <dbReference type="EMBL" id="SDM97086.1"/>
    </source>
</evidence>
<reference evidence="3" key="1">
    <citation type="submission" date="2016-10" db="EMBL/GenBank/DDBJ databases">
        <authorList>
            <person name="Varghese N."/>
            <person name="Submissions S."/>
        </authorList>
    </citation>
    <scope>NUCLEOTIDE SEQUENCE [LARGE SCALE GENOMIC DNA]</scope>
    <source>
        <strain evidence="3">M83</strain>
    </source>
</reference>
<dbReference type="OrthoDB" id="7019976at2"/>
<protein>
    <submittedName>
        <fullName evidence="2">Spore maturation protein CgeB</fullName>
    </submittedName>
</protein>
<dbReference type="EMBL" id="FNHZ01000004">
    <property type="protein sequence ID" value="SDM97086.1"/>
    <property type="molecule type" value="Genomic_DNA"/>
</dbReference>